<dbReference type="Proteomes" id="UP001419268">
    <property type="component" value="Unassembled WGS sequence"/>
</dbReference>
<feature type="domain" description="Aminotransferase-like plant mobile" evidence="1">
    <location>
        <begin position="35"/>
        <end position="86"/>
    </location>
</feature>
<protein>
    <recommendedName>
        <fullName evidence="1">Aminotransferase-like plant mobile domain-containing protein</fullName>
    </recommendedName>
</protein>
<dbReference type="EMBL" id="JBBNAG010000005">
    <property type="protein sequence ID" value="KAK9132304.1"/>
    <property type="molecule type" value="Genomic_DNA"/>
</dbReference>
<name>A0AAP0JE48_9MAGN</name>
<sequence>MARSYVQCDLAKCCRDRVRLQSIIQASGLSALTKCTYKKTRKTLIAAFVERWQPETNTFHLPFGEMSITLEDVSMLLKIPVMGKVVDLSFDVQG</sequence>
<dbReference type="PANTHER" id="PTHR46033">
    <property type="entry name" value="PROTEIN MAIN-LIKE 2"/>
    <property type="match status" value="1"/>
</dbReference>
<keyword evidence="3" id="KW-1185">Reference proteome</keyword>
<comment type="caution">
    <text evidence="2">The sequence shown here is derived from an EMBL/GenBank/DDBJ whole genome shotgun (WGS) entry which is preliminary data.</text>
</comment>
<dbReference type="Pfam" id="PF10536">
    <property type="entry name" value="PMD"/>
    <property type="match status" value="1"/>
</dbReference>
<evidence type="ECO:0000259" key="1">
    <source>
        <dbReference type="Pfam" id="PF10536"/>
    </source>
</evidence>
<accession>A0AAP0JE48</accession>
<dbReference type="AlphaFoldDB" id="A0AAP0JE48"/>
<evidence type="ECO:0000313" key="3">
    <source>
        <dbReference type="Proteomes" id="UP001419268"/>
    </source>
</evidence>
<gene>
    <name evidence="2" type="ORF">Scep_011832</name>
</gene>
<reference evidence="2 3" key="1">
    <citation type="submission" date="2024-01" db="EMBL/GenBank/DDBJ databases">
        <title>Genome assemblies of Stephania.</title>
        <authorList>
            <person name="Yang L."/>
        </authorList>
    </citation>
    <scope>NUCLEOTIDE SEQUENCE [LARGE SCALE GENOMIC DNA]</scope>
    <source>
        <strain evidence="2">JXDWG</strain>
        <tissue evidence="2">Leaf</tissue>
    </source>
</reference>
<dbReference type="InterPro" id="IPR044824">
    <property type="entry name" value="MAIN-like"/>
</dbReference>
<dbReference type="InterPro" id="IPR019557">
    <property type="entry name" value="AminoTfrase-like_pln_mobile"/>
</dbReference>
<proteinExistence type="predicted"/>
<dbReference type="PANTHER" id="PTHR46033:SF1">
    <property type="entry name" value="PROTEIN MAIN-LIKE 2"/>
    <property type="match status" value="1"/>
</dbReference>
<dbReference type="GO" id="GO:0010073">
    <property type="term" value="P:meristem maintenance"/>
    <property type="evidence" value="ECO:0007669"/>
    <property type="project" value="InterPro"/>
</dbReference>
<evidence type="ECO:0000313" key="2">
    <source>
        <dbReference type="EMBL" id="KAK9132304.1"/>
    </source>
</evidence>
<organism evidence="2 3">
    <name type="scientific">Stephania cephalantha</name>
    <dbReference type="NCBI Taxonomy" id="152367"/>
    <lineage>
        <taxon>Eukaryota</taxon>
        <taxon>Viridiplantae</taxon>
        <taxon>Streptophyta</taxon>
        <taxon>Embryophyta</taxon>
        <taxon>Tracheophyta</taxon>
        <taxon>Spermatophyta</taxon>
        <taxon>Magnoliopsida</taxon>
        <taxon>Ranunculales</taxon>
        <taxon>Menispermaceae</taxon>
        <taxon>Menispermoideae</taxon>
        <taxon>Cissampelideae</taxon>
        <taxon>Stephania</taxon>
    </lineage>
</organism>